<keyword evidence="1" id="KW-1133">Transmembrane helix</keyword>
<name>A0ABN3DUK4_9MICO</name>
<feature type="transmembrane region" description="Helical" evidence="1">
    <location>
        <begin position="24"/>
        <end position="45"/>
    </location>
</feature>
<keyword evidence="1" id="KW-0472">Membrane</keyword>
<dbReference type="InterPro" id="IPR025646">
    <property type="entry name" value="DUF4350"/>
</dbReference>
<keyword evidence="1" id="KW-0812">Transmembrane</keyword>
<accession>A0ABN3DUK4</accession>
<protein>
    <submittedName>
        <fullName evidence="3">DUF4350 domain-containing protein</fullName>
    </submittedName>
</protein>
<evidence type="ECO:0000313" key="4">
    <source>
        <dbReference type="Proteomes" id="UP001500929"/>
    </source>
</evidence>
<evidence type="ECO:0000256" key="1">
    <source>
        <dbReference type="SAM" id="Phobius"/>
    </source>
</evidence>
<gene>
    <name evidence="3" type="ORF">GCM10009851_29090</name>
</gene>
<dbReference type="Pfam" id="PF14258">
    <property type="entry name" value="DUF4350"/>
    <property type="match status" value="1"/>
</dbReference>
<reference evidence="3 4" key="1">
    <citation type="journal article" date="2019" name="Int. J. Syst. Evol. Microbiol.">
        <title>The Global Catalogue of Microorganisms (GCM) 10K type strain sequencing project: providing services to taxonomists for standard genome sequencing and annotation.</title>
        <authorList>
            <consortium name="The Broad Institute Genomics Platform"/>
            <consortium name="The Broad Institute Genome Sequencing Center for Infectious Disease"/>
            <person name="Wu L."/>
            <person name="Ma J."/>
        </authorList>
    </citation>
    <scope>NUCLEOTIDE SEQUENCE [LARGE SCALE GENOMIC DNA]</scope>
    <source>
        <strain evidence="3 4">JCM 16117</strain>
    </source>
</reference>
<proteinExistence type="predicted"/>
<sequence length="397" mass="41300">MTAAPLAPSAAETPRVRTRLRRSVFWVVVVVAAVVFAVFTMLLTASGTPDGERYSLGNAGAEGSRAVAEVLRQQGVEVIAASSLDEARSAVAGGAATVLFTDPYGYLDDTGLAAVAGLGRSLVLVEPGSQELDVLAPGIEPAGAAEDAEEVAAACTLPAAERAGTVSRPTTTYRAVDDTTVEDSCFPSYDDAYGLVRLDTGPSTVTVLGTGDALTNGTITQAGNAALALGLLGENPTLVWYVPGPDDLAEGPSDTLGSLTPGWVTPVMLLGALVVVAAGVWRGRRFGPVVVENMPVTVRASETMEGRARLYARQGAHTRALDSLRIGTLARLSERLALPRQTDVVEVSRAVAAVTGRHVDEVHRILVGELPRSESELVAASDRLLLLEQEVARATLP</sequence>
<keyword evidence="4" id="KW-1185">Reference proteome</keyword>
<dbReference type="Proteomes" id="UP001500929">
    <property type="component" value="Unassembled WGS sequence"/>
</dbReference>
<evidence type="ECO:0000259" key="2">
    <source>
        <dbReference type="Pfam" id="PF14258"/>
    </source>
</evidence>
<comment type="caution">
    <text evidence="3">The sequence shown here is derived from an EMBL/GenBank/DDBJ whole genome shotgun (WGS) entry which is preliminary data.</text>
</comment>
<dbReference type="EMBL" id="BAAAQY010000009">
    <property type="protein sequence ID" value="GAA2241937.1"/>
    <property type="molecule type" value="Genomic_DNA"/>
</dbReference>
<dbReference type="RefSeq" id="WP_259480487.1">
    <property type="nucleotide sequence ID" value="NZ_BAAAQY010000009.1"/>
</dbReference>
<feature type="domain" description="DUF4350" evidence="2">
    <location>
        <begin position="58"/>
        <end position="232"/>
    </location>
</feature>
<organism evidence="3 4">
    <name type="scientific">Herbiconiux moechotypicola</name>
    <dbReference type="NCBI Taxonomy" id="637393"/>
    <lineage>
        <taxon>Bacteria</taxon>
        <taxon>Bacillati</taxon>
        <taxon>Actinomycetota</taxon>
        <taxon>Actinomycetes</taxon>
        <taxon>Micrococcales</taxon>
        <taxon>Microbacteriaceae</taxon>
        <taxon>Herbiconiux</taxon>
    </lineage>
</organism>
<evidence type="ECO:0000313" key="3">
    <source>
        <dbReference type="EMBL" id="GAA2241937.1"/>
    </source>
</evidence>